<keyword evidence="2" id="KW-1133">Transmembrane helix</keyword>
<reference evidence="3 4" key="1">
    <citation type="submission" date="2017-01" db="EMBL/GenBank/DDBJ databases">
        <title>Genome analysis of Paenibacillus selenitrireducens ES3-24.</title>
        <authorList>
            <person name="Xu D."/>
            <person name="Yao R."/>
            <person name="Zheng S."/>
        </authorList>
    </citation>
    <scope>NUCLEOTIDE SEQUENCE [LARGE SCALE GENOMIC DNA]</scope>
    <source>
        <strain evidence="3 4">ES3-24</strain>
    </source>
</reference>
<dbReference type="Proteomes" id="UP000190188">
    <property type="component" value="Unassembled WGS sequence"/>
</dbReference>
<proteinExistence type="predicted"/>
<protein>
    <recommendedName>
        <fullName evidence="5">Spore germination protein</fullName>
    </recommendedName>
</protein>
<comment type="caution">
    <text evidence="3">The sequence shown here is derived from an EMBL/GenBank/DDBJ whole genome shotgun (WGS) entry which is preliminary data.</text>
</comment>
<dbReference type="STRING" id="1324314.BVG16_27495"/>
<organism evidence="3 4">
    <name type="scientific">Paenibacillus selenitireducens</name>
    <dbReference type="NCBI Taxonomy" id="1324314"/>
    <lineage>
        <taxon>Bacteria</taxon>
        <taxon>Bacillati</taxon>
        <taxon>Bacillota</taxon>
        <taxon>Bacilli</taxon>
        <taxon>Bacillales</taxon>
        <taxon>Paenibacillaceae</taxon>
        <taxon>Paenibacillus</taxon>
    </lineage>
</organism>
<dbReference type="GO" id="GO:0016020">
    <property type="term" value="C:membrane"/>
    <property type="evidence" value="ECO:0007669"/>
    <property type="project" value="InterPro"/>
</dbReference>
<evidence type="ECO:0000256" key="2">
    <source>
        <dbReference type="SAM" id="Phobius"/>
    </source>
</evidence>
<dbReference type="InterPro" id="IPR004995">
    <property type="entry name" value="Spore_Ger"/>
</dbReference>
<dbReference type="RefSeq" id="WP_078502395.1">
    <property type="nucleotide sequence ID" value="NZ_MSZX01000014.1"/>
</dbReference>
<dbReference type="GO" id="GO:0009847">
    <property type="term" value="P:spore germination"/>
    <property type="evidence" value="ECO:0007669"/>
    <property type="project" value="InterPro"/>
</dbReference>
<keyword evidence="1 2" id="KW-0472">Membrane</keyword>
<evidence type="ECO:0000313" key="4">
    <source>
        <dbReference type="Proteomes" id="UP000190188"/>
    </source>
</evidence>
<feature type="transmembrane region" description="Helical" evidence="2">
    <location>
        <begin position="6"/>
        <end position="27"/>
    </location>
</feature>
<dbReference type="AlphaFoldDB" id="A0A1T2X1S7"/>
<keyword evidence="4" id="KW-1185">Reference proteome</keyword>
<sequence length="87" mass="9812">MLLIARIGWVCAATFGFYGIILMLIIITSHLCSLRSFGIPYMSPYTTSMQSPSDYEIVPRWIAHFKPKLIMSPSTEGDILPEESVEK</sequence>
<dbReference type="EMBL" id="MSZX01000014">
    <property type="protein sequence ID" value="OPA73824.1"/>
    <property type="molecule type" value="Genomic_DNA"/>
</dbReference>
<accession>A0A1T2X1S7</accession>
<evidence type="ECO:0000313" key="3">
    <source>
        <dbReference type="EMBL" id="OPA73824.1"/>
    </source>
</evidence>
<keyword evidence="2" id="KW-0812">Transmembrane</keyword>
<name>A0A1T2X1S7_9BACL</name>
<gene>
    <name evidence="3" type="ORF">BVG16_27495</name>
</gene>
<dbReference type="Pfam" id="PF03323">
    <property type="entry name" value="GerA"/>
    <property type="match status" value="1"/>
</dbReference>
<evidence type="ECO:0000256" key="1">
    <source>
        <dbReference type="ARBA" id="ARBA00023136"/>
    </source>
</evidence>
<evidence type="ECO:0008006" key="5">
    <source>
        <dbReference type="Google" id="ProtNLM"/>
    </source>
</evidence>